<accession>A0A4R9KBU3</accession>
<dbReference type="RefSeq" id="WP_135647923.1">
    <property type="nucleotide sequence ID" value="NZ_RQGF01000008.1"/>
</dbReference>
<organism evidence="1 2">
    <name type="scientific">Leptospira sarikeiensis</name>
    <dbReference type="NCBI Taxonomy" id="2484943"/>
    <lineage>
        <taxon>Bacteria</taxon>
        <taxon>Pseudomonadati</taxon>
        <taxon>Spirochaetota</taxon>
        <taxon>Spirochaetia</taxon>
        <taxon>Leptospirales</taxon>
        <taxon>Leptospiraceae</taxon>
        <taxon>Leptospira</taxon>
    </lineage>
</organism>
<keyword evidence="2" id="KW-1185">Reference proteome</keyword>
<evidence type="ECO:0008006" key="3">
    <source>
        <dbReference type="Google" id="ProtNLM"/>
    </source>
</evidence>
<name>A0A4R9KBU3_9LEPT</name>
<dbReference type="EMBL" id="RQGF01000008">
    <property type="protein sequence ID" value="TGL64214.1"/>
    <property type="molecule type" value="Genomic_DNA"/>
</dbReference>
<dbReference type="AlphaFoldDB" id="A0A4R9KBU3"/>
<dbReference type="Proteomes" id="UP000297762">
    <property type="component" value="Unassembled WGS sequence"/>
</dbReference>
<sequence>MFSETRECIIEEGEKICFIKDEEKETRSFYIGKTDELFRQTITYKNGMIKHRSFKNGKLKEEKSYIGNVDYYYKNFSAEKPKPKGVPTEAKYVKVLKKWVVMSILKDKLHGRYEYYDNEGFRLLQASFEYGKLRGSLIEYNANHTQTLNVNIDPKGEITTSVNETGFPVGIYINMMEQNCR</sequence>
<proteinExistence type="predicted"/>
<reference evidence="1" key="1">
    <citation type="journal article" date="2019" name="PLoS Negl. Trop. Dis.">
        <title>Revisiting the worldwide diversity of Leptospira species in the environment.</title>
        <authorList>
            <person name="Vincent A.T."/>
            <person name="Schiettekatte O."/>
            <person name="Bourhy P."/>
            <person name="Veyrier F.J."/>
            <person name="Picardeau M."/>
        </authorList>
    </citation>
    <scope>NUCLEOTIDE SEQUENCE [LARGE SCALE GENOMIC DNA]</scope>
    <source>
        <strain evidence="1">201702455</strain>
    </source>
</reference>
<comment type="caution">
    <text evidence="1">The sequence shown here is derived from an EMBL/GenBank/DDBJ whole genome shotgun (WGS) entry which is preliminary data.</text>
</comment>
<evidence type="ECO:0000313" key="1">
    <source>
        <dbReference type="EMBL" id="TGL64214.1"/>
    </source>
</evidence>
<gene>
    <name evidence="1" type="ORF">EHQ64_02445</name>
</gene>
<protein>
    <recommendedName>
        <fullName evidence="3">Toxin-antitoxin system YwqK family antitoxin</fullName>
    </recommendedName>
</protein>
<evidence type="ECO:0000313" key="2">
    <source>
        <dbReference type="Proteomes" id="UP000297762"/>
    </source>
</evidence>